<protein>
    <submittedName>
        <fullName evidence="1">Predicted protein</fullName>
    </submittedName>
</protein>
<dbReference type="RefSeq" id="XP_002678537.1">
    <property type="nucleotide sequence ID" value="XM_002678491.1"/>
</dbReference>
<evidence type="ECO:0000313" key="1">
    <source>
        <dbReference type="EMBL" id="EFC45793.1"/>
    </source>
</evidence>
<dbReference type="AlphaFoldDB" id="D2VBG7"/>
<gene>
    <name evidence="1" type="ORF">NAEGRDRAFT_48197</name>
</gene>
<name>D2VBG7_NAEGR</name>
<dbReference type="EMBL" id="GG738861">
    <property type="protein sequence ID" value="EFC45793.1"/>
    <property type="molecule type" value="Genomic_DNA"/>
</dbReference>
<dbReference type="GeneID" id="8859018"/>
<organism evidence="2">
    <name type="scientific">Naegleria gruberi</name>
    <name type="common">Amoeba</name>
    <dbReference type="NCBI Taxonomy" id="5762"/>
    <lineage>
        <taxon>Eukaryota</taxon>
        <taxon>Discoba</taxon>
        <taxon>Heterolobosea</taxon>
        <taxon>Tetramitia</taxon>
        <taxon>Eutetramitia</taxon>
        <taxon>Vahlkampfiidae</taxon>
        <taxon>Naegleria</taxon>
    </lineage>
</organism>
<dbReference type="KEGG" id="ngr:NAEGRDRAFT_48197"/>
<sequence length="400" mass="46922">MESQPKKRKFNNSENDSVKIILSDNDPPNEMHLPMMNHLLSGLKKQLRGSKVKKFVTDFLPTNSILISDPNFNFNYWSVMMIVYCCSMGQLFVGKDDCIYVFNLQSGLMERTISLNREDFEEFRSFQVDDEGEHIYLFRKHLLTKKKLDDSLTLVWNVDIVSPNSKLRHEYDMYYYRSKNEIYMYRQDFRNNRMDIRVINAKDGSIKRNMTIEFDSRLYFVDVASKSTKMFCDEKEEQLYFVVRVGLFDNDEVSDEHWIAIWDEKSNKVSLIEIDYEIDFIATPADATYFVCYSDMIGYVYDKKTNSLLISFPPISDPILHFENCSQTFFLSDTSSVPNSIRVEKLEISTSIIDTPLKNETCKEIERLGKLPLIIHQNKNGELPDCVIYLTSIEFVDCKL</sequence>
<dbReference type="SUPFAM" id="SSF50969">
    <property type="entry name" value="YVTN repeat-like/Quinoprotein amine dehydrogenase"/>
    <property type="match status" value="1"/>
</dbReference>
<dbReference type="Proteomes" id="UP000006671">
    <property type="component" value="Unassembled WGS sequence"/>
</dbReference>
<keyword evidence="2" id="KW-1185">Reference proteome</keyword>
<evidence type="ECO:0000313" key="2">
    <source>
        <dbReference type="Proteomes" id="UP000006671"/>
    </source>
</evidence>
<accession>D2VBG7</accession>
<dbReference type="InterPro" id="IPR011044">
    <property type="entry name" value="Quino_amine_DH_bsu"/>
</dbReference>
<dbReference type="InParanoid" id="D2VBG7"/>
<proteinExistence type="predicted"/>
<dbReference type="VEuPathDB" id="AmoebaDB:NAEGRDRAFT_48197"/>
<reference evidence="1 2" key="1">
    <citation type="journal article" date="2010" name="Cell">
        <title>The genome of Naegleria gruberi illuminates early eukaryotic versatility.</title>
        <authorList>
            <person name="Fritz-Laylin L.K."/>
            <person name="Prochnik S.E."/>
            <person name="Ginger M.L."/>
            <person name="Dacks J.B."/>
            <person name="Carpenter M.L."/>
            <person name="Field M.C."/>
            <person name="Kuo A."/>
            <person name="Paredez A."/>
            <person name="Chapman J."/>
            <person name="Pham J."/>
            <person name="Shu S."/>
            <person name="Neupane R."/>
            <person name="Cipriano M."/>
            <person name="Mancuso J."/>
            <person name="Tu H."/>
            <person name="Salamov A."/>
            <person name="Lindquist E."/>
            <person name="Shapiro H."/>
            <person name="Lucas S."/>
            <person name="Grigoriev I.V."/>
            <person name="Cande W.Z."/>
            <person name="Fulton C."/>
            <person name="Rokhsar D.S."/>
            <person name="Dawson S.C."/>
        </authorList>
    </citation>
    <scope>NUCLEOTIDE SEQUENCE [LARGE SCALE GENOMIC DNA]</scope>
    <source>
        <strain evidence="1 2">NEG-M</strain>
    </source>
</reference>